<dbReference type="SUPFAM" id="SSF53448">
    <property type="entry name" value="Nucleotide-diphospho-sugar transferases"/>
    <property type="match status" value="1"/>
</dbReference>
<organism evidence="2 3">
    <name type="scientific">Providencia rustigianii</name>
    <dbReference type="NCBI Taxonomy" id="158850"/>
    <lineage>
        <taxon>Bacteria</taxon>
        <taxon>Pseudomonadati</taxon>
        <taxon>Pseudomonadota</taxon>
        <taxon>Gammaproteobacteria</taxon>
        <taxon>Enterobacterales</taxon>
        <taxon>Morganellaceae</taxon>
        <taxon>Providencia</taxon>
    </lineage>
</organism>
<dbReference type="EMBL" id="UGUA01000002">
    <property type="protein sequence ID" value="SUC37300.1"/>
    <property type="molecule type" value="Genomic_DNA"/>
</dbReference>
<dbReference type="RefSeq" id="WP_115164807.1">
    <property type="nucleotide sequence ID" value="NZ_UGUA01000002.1"/>
</dbReference>
<protein>
    <submittedName>
        <fullName evidence="2">Chondroitin polymerase</fullName>
    </submittedName>
</protein>
<dbReference type="InterPro" id="IPR029044">
    <property type="entry name" value="Nucleotide-diphossugar_trans"/>
</dbReference>
<dbReference type="Pfam" id="PF00535">
    <property type="entry name" value="Glycos_transf_2"/>
    <property type="match status" value="1"/>
</dbReference>
<evidence type="ECO:0000259" key="1">
    <source>
        <dbReference type="Pfam" id="PF00535"/>
    </source>
</evidence>
<dbReference type="Proteomes" id="UP000255129">
    <property type="component" value="Unassembled WGS sequence"/>
</dbReference>
<evidence type="ECO:0000313" key="3">
    <source>
        <dbReference type="Proteomes" id="UP000255129"/>
    </source>
</evidence>
<dbReference type="Gene3D" id="3.90.550.10">
    <property type="entry name" value="Spore Coat Polysaccharide Biosynthesis Protein SpsA, Chain A"/>
    <property type="match status" value="1"/>
</dbReference>
<dbReference type="PANTHER" id="PTHR22916">
    <property type="entry name" value="GLYCOSYLTRANSFERASE"/>
    <property type="match status" value="1"/>
</dbReference>
<evidence type="ECO:0000313" key="2">
    <source>
        <dbReference type="EMBL" id="SUC37300.1"/>
    </source>
</evidence>
<gene>
    <name evidence="2" type="primary">kfoC</name>
    <name evidence="2" type="ORF">NCTC12026_03779</name>
</gene>
<sequence length="292" mass="34321">MKLSIIITLFNRKSLALRAIKSCISLTLPKNSFEIIIIDDGSTDEPLSVLSSYIDNSFIKYFYQDNKGAASAKNLGANYSSGDYILYLDSDDYFYSSDCLDELYQLIDTNPDLIFSEKIIIKKNSELSEKYTPYNNENIYDYILKYPLNYPGKPSYVFSRALFISKGGFNEKHKWGDALLFWRVYLNPDSKISIMKKINYVYDQSNNDGVSRYIDKEYYHRVFNTIHDTYQIKSNELIERGYSHNWMIILFFLSLKTKKYGNSIKILFYLLKSPFRTYVSLIYIYNKRKNRG</sequence>
<dbReference type="PANTHER" id="PTHR22916:SF3">
    <property type="entry name" value="UDP-GLCNAC:BETAGAL BETA-1,3-N-ACETYLGLUCOSAMINYLTRANSFERASE-LIKE PROTEIN 1"/>
    <property type="match status" value="1"/>
</dbReference>
<proteinExistence type="predicted"/>
<reference evidence="2 3" key="1">
    <citation type="submission" date="2018-06" db="EMBL/GenBank/DDBJ databases">
        <authorList>
            <consortium name="Pathogen Informatics"/>
            <person name="Doyle S."/>
        </authorList>
    </citation>
    <scope>NUCLEOTIDE SEQUENCE [LARGE SCALE GENOMIC DNA]</scope>
    <source>
        <strain evidence="2 3">NCTC12026</strain>
    </source>
</reference>
<name>A0A379G8D9_9GAMM</name>
<dbReference type="CDD" id="cd00761">
    <property type="entry name" value="Glyco_tranf_GTA_type"/>
    <property type="match status" value="1"/>
</dbReference>
<feature type="domain" description="Glycosyltransferase 2-like" evidence="1">
    <location>
        <begin position="4"/>
        <end position="152"/>
    </location>
</feature>
<accession>A0A379G8D9</accession>
<dbReference type="InterPro" id="IPR001173">
    <property type="entry name" value="Glyco_trans_2-like"/>
</dbReference>
<dbReference type="AlphaFoldDB" id="A0A379G8D9"/>
<dbReference type="OrthoDB" id="6813549at2"/>
<dbReference type="GO" id="GO:0016758">
    <property type="term" value="F:hexosyltransferase activity"/>
    <property type="evidence" value="ECO:0007669"/>
    <property type="project" value="UniProtKB-ARBA"/>
</dbReference>